<evidence type="ECO:0000259" key="1">
    <source>
        <dbReference type="PROSITE" id="PS50056"/>
    </source>
</evidence>
<dbReference type="PANTHER" id="PTHR10367">
    <property type="entry name" value="MRNA-CAPPING ENZYME"/>
    <property type="match status" value="1"/>
</dbReference>
<reference evidence="3" key="1">
    <citation type="submission" date="2015-05" db="EMBL/GenBank/DDBJ databases">
        <authorList>
            <person name="Fogelqvist Johan"/>
        </authorList>
    </citation>
    <scope>NUCLEOTIDE SEQUENCE [LARGE SCALE GENOMIC DNA]</scope>
</reference>
<dbReference type="PROSITE" id="PS00383">
    <property type="entry name" value="TYR_PHOSPHATASE_1"/>
    <property type="match status" value="1"/>
</dbReference>
<dbReference type="EMBL" id="CVQI01033912">
    <property type="protein sequence ID" value="CRK44166.1"/>
    <property type="molecule type" value="Genomic_DNA"/>
</dbReference>
<dbReference type="GO" id="GO:0004484">
    <property type="term" value="F:mRNA guanylyltransferase activity"/>
    <property type="evidence" value="ECO:0007669"/>
    <property type="project" value="TreeGrafter"/>
</dbReference>
<dbReference type="Pfam" id="PF00782">
    <property type="entry name" value="DSPc"/>
    <property type="match status" value="1"/>
</dbReference>
<organism evidence="2 3">
    <name type="scientific">Verticillium longisporum</name>
    <name type="common">Verticillium dahliae var. longisporum</name>
    <dbReference type="NCBI Taxonomy" id="100787"/>
    <lineage>
        <taxon>Eukaryota</taxon>
        <taxon>Fungi</taxon>
        <taxon>Dikarya</taxon>
        <taxon>Ascomycota</taxon>
        <taxon>Pezizomycotina</taxon>
        <taxon>Sordariomycetes</taxon>
        <taxon>Hypocreomycetidae</taxon>
        <taxon>Glomerellales</taxon>
        <taxon>Plectosphaerellaceae</taxon>
        <taxon>Verticillium</taxon>
    </lineage>
</organism>
<dbReference type="InterPro" id="IPR000387">
    <property type="entry name" value="Tyr_Pase_dom"/>
</dbReference>
<accession>A0A0G4NBZ6</accession>
<proteinExistence type="predicted"/>
<dbReference type="Proteomes" id="UP000045706">
    <property type="component" value="Unassembled WGS sequence"/>
</dbReference>
<dbReference type="InterPro" id="IPR029021">
    <property type="entry name" value="Prot-tyrosine_phosphatase-like"/>
</dbReference>
<feature type="domain" description="Tyrosine specific protein phosphatases" evidence="1">
    <location>
        <begin position="1"/>
        <end position="48"/>
    </location>
</feature>
<dbReference type="AlphaFoldDB" id="A0A0G4NBZ6"/>
<dbReference type="SUPFAM" id="SSF52799">
    <property type="entry name" value="(Phosphotyrosine protein) phosphatases II"/>
    <property type="match status" value="1"/>
</dbReference>
<evidence type="ECO:0000313" key="2">
    <source>
        <dbReference type="EMBL" id="CRK44166.1"/>
    </source>
</evidence>
<dbReference type="PROSITE" id="PS50056">
    <property type="entry name" value="TYR_PHOSPHATASE_2"/>
    <property type="match status" value="1"/>
</dbReference>
<dbReference type="PANTHER" id="PTHR10367:SF25">
    <property type="entry name" value="DUAL SPECIFICITY PHOSPHATASE CATALYTIC DOMAIN PROTEIN (AFU_ORTHOLOGUE AFUA_1G03540)"/>
    <property type="match status" value="1"/>
</dbReference>
<dbReference type="InterPro" id="IPR000340">
    <property type="entry name" value="Dual-sp_phosphatase_cat-dom"/>
</dbReference>
<dbReference type="InterPro" id="IPR051029">
    <property type="entry name" value="mRNA_Capping_Enz/RNA_Phosphat"/>
</dbReference>
<name>A0A0G4NBZ6_VERLO</name>
<feature type="non-terminal residue" evidence="2">
    <location>
        <position position="1"/>
    </location>
</feature>
<evidence type="ECO:0000313" key="3">
    <source>
        <dbReference type="Proteomes" id="UP000045706"/>
    </source>
</evidence>
<dbReference type="Gene3D" id="3.90.190.10">
    <property type="entry name" value="Protein tyrosine phosphatase superfamily"/>
    <property type="match status" value="1"/>
</dbReference>
<dbReference type="GO" id="GO:0006370">
    <property type="term" value="P:7-methylguanosine mRNA capping"/>
    <property type="evidence" value="ECO:0007669"/>
    <property type="project" value="TreeGrafter"/>
</dbReference>
<gene>
    <name evidence="2" type="ORF">BN1723_019411</name>
</gene>
<sequence length="76" mass="8461">KKQVIGVHCHYGFNRTGYFLVCYLVDRCGFEVQEAIDAFAKARPNGIRHSHFLDQLFMRYSGVEGAGVAPGVGEEP</sequence>
<dbReference type="InterPro" id="IPR016130">
    <property type="entry name" value="Tyr_Pase_AS"/>
</dbReference>
<protein>
    <recommendedName>
        <fullName evidence="1">Tyrosine specific protein phosphatases domain-containing protein</fullName>
    </recommendedName>
</protein>